<evidence type="ECO:0000313" key="4">
    <source>
        <dbReference type="EMBL" id="OWP75865.1"/>
    </source>
</evidence>
<comment type="caution">
    <text evidence="4">The sequence shown here is derived from an EMBL/GenBank/DDBJ whole genome shotgun (WGS) entry which is preliminary data.</text>
</comment>
<organism evidence="4 5">
    <name type="scientific">Flavobacterium columnare</name>
    <dbReference type="NCBI Taxonomy" id="996"/>
    <lineage>
        <taxon>Bacteria</taxon>
        <taxon>Pseudomonadati</taxon>
        <taxon>Bacteroidota</taxon>
        <taxon>Flavobacteriia</taxon>
        <taxon>Flavobacteriales</taxon>
        <taxon>Flavobacteriaceae</taxon>
        <taxon>Flavobacterium</taxon>
    </lineage>
</organism>
<proteinExistence type="predicted"/>
<dbReference type="InterPro" id="IPR046099">
    <property type="entry name" value="DUF6035"/>
</dbReference>
<dbReference type="Pfam" id="PF25169">
    <property type="entry name" value="DUF7830"/>
    <property type="match status" value="1"/>
</dbReference>
<evidence type="ECO:0000313" key="5">
    <source>
        <dbReference type="Proteomes" id="UP000198034"/>
    </source>
</evidence>
<feature type="domain" description="DUF7830" evidence="3">
    <location>
        <begin position="16"/>
        <end position="90"/>
    </location>
</feature>
<reference evidence="4 5" key="1">
    <citation type="journal article" date="2017" name="Infect. Genet. Evol.">
        <title>Comparative genome analysis of fish pathogen Flavobacterium columnare reveals extensive sequence diversity within the species.</title>
        <authorList>
            <person name="Kayansamruaj P."/>
            <person name="Dong H.T."/>
            <person name="Hirono I."/>
            <person name="Kondo H."/>
            <person name="Senapin S."/>
            <person name="Rodkhum C."/>
        </authorList>
    </citation>
    <scope>NUCLEOTIDE SEQUENCE [LARGE SCALE GENOMIC DNA]</scope>
    <source>
        <strain evidence="4 5">1214</strain>
    </source>
</reference>
<evidence type="ECO:0000259" key="2">
    <source>
        <dbReference type="Pfam" id="PF25167"/>
    </source>
</evidence>
<evidence type="ECO:0008006" key="6">
    <source>
        <dbReference type="Google" id="ProtNLM"/>
    </source>
</evidence>
<dbReference type="InterPro" id="IPR057151">
    <property type="entry name" value="DUF7829"/>
</dbReference>
<dbReference type="EMBL" id="MTCY01000034">
    <property type="protein sequence ID" value="OWP75865.1"/>
    <property type="molecule type" value="Genomic_DNA"/>
</dbReference>
<name>A0A246G940_9FLAO</name>
<evidence type="ECO:0000259" key="3">
    <source>
        <dbReference type="Pfam" id="PF25169"/>
    </source>
</evidence>
<feature type="domain" description="DUF6035" evidence="1">
    <location>
        <begin position="99"/>
        <end position="278"/>
    </location>
</feature>
<feature type="domain" description="DUF7829" evidence="2">
    <location>
        <begin position="354"/>
        <end position="556"/>
    </location>
</feature>
<accession>A0A246G940</accession>
<sequence length="560" mass="66811">MSTRRTIQEVLNKEDGKTIDADIFFNQSKNEIWKRRIELQEVIKGIREPIFVCYYCSQNIKINGGIGLGKKVLHFAHQKDKGYCILKTDTELTKEEINRAKYNGAKESPLHFETKNLIKKLIELNKDFSSIEIEKVVKSNSNYLEWKRPDIKAIYKKVEVVFEIQLSTTFLSVIVDREHFYKTNQTYLLWIFKNFEIDDLKQRFTEKDVFYSNNRNAFVLDEEAINLSIQNNDLFLLCHYQKPKIENLKIDYDWCFEYVNFNKLTFDEVNYKIFYFDVSKEEETLNNEILATQKEIREKELIEQQKAKENALKQQKEIKKNIEYDFEDYNYSYYEDEIEDEVRIPELTTSQKLIRDRNIAFDENNRSFLVQIRNEIPTEFQRLFLRQQSEMYDKIFDFFKNGYEFTKQDIKFIKNVFDVSISNNEKLNGNTLLYYVSIGVFLNRISKDENLYSLYDGKVEQLLFAILSIKMKRVIGNNFSSLIQFVNFYTNLKNDKVVFFDVIVKAIEFCYDGGIDAFCNSEDKKGLLKPKILNTNNWKPQQDTKYNELVSIVFPEIKFE</sequence>
<dbReference type="AlphaFoldDB" id="A0A246G940"/>
<dbReference type="Pfam" id="PF25167">
    <property type="entry name" value="DUF7829"/>
    <property type="match status" value="1"/>
</dbReference>
<dbReference type="InterPro" id="IPR057152">
    <property type="entry name" value="DUF7830"/>
</dbReference>
<evidence type="ECO:0000259" key="1">
    <source>
        <dbReference type="Pfam" id="PF19500"/>
    </source>
</evidence>
<protein>
    <recommendedName>
        <fullName evidence="6">Competence protein</fullName>
    </recommendedName>
</protein>
<dbReference type="Pfam" id="PF19500">
    <property type="entry name" value="DUF6035"/>
    <property type="match status" value="1"/>
</dbReference>
<dbReference type="Proteomes" id="UP000198034">
    <property type="component" value="Unassembled WGS sequence"/>
</dbReference>
<gene>
    <name evidence="4" type="ORF">BWK62_10930</name>
</gene>